<gene>
    <name evidence="2" type="ORF">CFP56_011590</name>
</gene>
<comment type="caution">
    <text evidence="2">The sequence shown here is derived from an EMBL/GenBank/DDBJ whole genome shotgun (WGS) entry which is preliminary data.</text>
</comment>
<evidence type="ECO:0000256" key="1">
    <source>
        <dbReference type="SAM" id="Phobius"/>
    </source>
</evidence>
<dbReference type="AlphaFoldDB" id="A0AAW0KY92"/>
<dbReference type="Proteomes" id="UP000237347">
    <property type="component" value="Unassembled WGS sequence"/>
</dbReference>
<organism evidence="2 3">
    <name type="scientific">Quercus suber</name>
    <name type="common">Cork oak</name>
    <dbReference type="NCBI Taxonomy" id="58331"/>
    <lineage>
        <taxon>Eukaryota</taxon>
        <taxon>Viridiplantae</taxon>
        <taxon>Streptophyta</taxon>
        <taxon>Embryophyta</taxon>
        <taxon>Tracheophyta</taxon>
        <taxon>Spermatophyta</taxon>
        <taxon>Magnoliopsida</taxon>
        <taxon>eudicotyledons</taxon>
        <taxon>Gunneridae</taxon>
        <taxon>Pentapetalae</taxon>
        <taxon>rosids</taxon>
        <taxon>fabids</taxon>
        <taxon>Fagales</taxon>
        <taxon>Fagaceae</taxon>
        <taxon>Quercus</taxon>
    </lineage>
</organism>
<keyword evidence="1" id="KW-1133">Transmembrane helix</keyword>
<protein>
    <submittedName>
        <fullName evidence="2">Uncharacterized protein</fullName>
    </submittedName>
</protein>
<proteinExistence type="predicted"/>
<feature type="transmembrane region" description="Helical" evidence="1">
    <location>
        <begin position="45"/>
        <end position="67"/>
    </location>
</feature>
<reference evidence="2 3" key="1">
    <citation type="journal article" date="2018" name="Sci. Data">
        <title>The draft genome sequence of cork oak.</title>
        <authorList>
            <person name="Ramos A.M."/>
            <person name="Usie A."/>
            <person name="Barbosa P."/>
            <person name="Barros P.M."/>
            <person name="Capote T."/>
            <person name="Chaves I."/>
            <person name="Simoes F."/>
            <person name="Abreu I."/>
            <person name="Carrasquinho I."/>
            <person name="Faro C."/>
            <person name="Guimaraes J.B."/>
            <person name="Mendonca D."/>
            <person name="Nobrega F."/>
            <person name="Rodrigues L."/>
            <person name="Saibo N.J.M."/>
            <person name="Varela M.C."/>
            <person name="Egas C."/>
            <person name="Matos J."/>
            <person name="Miguel C.M."/>
            <person name="Oliveira M.M."/>
            <person name="Ricardo C.P."/>
            <person name="Goncalves S."/>
        </authorList>
    </citation>
    <scope>NUCLEOTIDE SEQUENCE [LARGE SCALE GENOMIC DNA]</scope>
    <source>
        <strain evidence="3">cv. HL8</strain>
    </source>
</reference>
<accession>A0AAW0KY92</accession>
<keyword evidence="1" id="KW-0812">Transmembrane</keyword>
<evidence type="ECO:0000313" key="2">
    <source>
        <dbReference type="EMBL" id="KAK7844117.1"/>
    </source>
</evidence>
<keyword evidence="1" id="KW-0472">Membrane</keyword>
<dbReference type="EMBL" id="PKMF04000191">
    <property type="protein sequence ID" value="KAK7844117.1"/>
    <property type="molecule type" value="Genomic_DNA"/>
</dbReference>
<name>A0AAW0KY92_QUESU</name>
<keyword evidence="3" id="KW-1185">Reference proteome</keyword>
<sequence>MGCQNTLQVLKGSRLNKCRSQNWFPCGGSWRWDPFQWSWWNPIQMSYKLVAGCFCGGWVVVVVAMVVL</sequence>
<evidence type="ECO:0000313" key="3">
    <source>
        <dbReference type="Proteomes" id="UP000237347"/>
    </source>
</evidence>